<keyword evidence="6" id="KW-0560">Oxidoreductase</keyword>
<keyword evidence="5" id="KW-0274">FAD</keyword>
<dbReference type="InterPro" id="IPR036188">
    <property type="entry name" value="FAD/NAD-bd_sf"/>
</dbReference>
<dbReference type="NCBIfam" id="TIGR01988">
    <property type="entry name" value="Ubi-OHases"/>
    <property type="match status" value="1"/>
</dbReference>
<proteinExistence type="inferred from homology"/>
<comment type="caution">
    <text evidence="9">The sequence shown here is derived from an EMBL/GenBank/DDBJ whole genome shotgun (WGS) entry which is preliminary data.</text>
</comment>
<evidence type="ECO:0000256" key="5">
    <source>
        <dbReference type="ARBA" id="ARBA00022827"/>
    </source>
</evidence>
<comment type="pathway">
    <text evidence="2">Cofactor biosynthesis; ubiquinone biosynthesis.</text>
</comment>
<keyword evidence="10" id="KW-1185">Reference proteome</keyword>
<evidence type="ECO:0000256" key="7">
    <source>
        <dbReference type="ARBA" id="ARBA00023033"/>
    </source>
</evidence>
<dbReference type="PANTHER" id="PTHR43876">
    <property type="entry name" value="UBIQUINONE BIOSYNTHESIS MONOOXYGENASE COQ6, MITOCHONDRIAL"/>
    <property type="match status" value="1"/>
</dbReference>
<sequence>MSLQFNVLIIGGGVVGLTAALAMAQRGYTVAVIDAGSLKVNYSQADTRVYAINHASQALLQQLNAWQYLESSRISPYRRMYVWDAESKAHIDFDSRYVGTQSLGSIIEESVLKHALLQQVSNQSSIHLFPESCVEDVFSEESGVRVCSSQQTWEGQLLMVADGANSPIRHKLKVPLNSWSYEQHALVATVSVEKEHQYTAYQVFRADGPLAFLPLADTHQCSIVWSTNPAHVKTLMNLSEQEFNASLSDAFAKKLGQVEVISTRHQFPLQMRHVKQYVGNRWLLLGDAAHTIHPLAGLGLNLGLADVHSWIQCLDAARDTLVSKKALGAYQRARKNDVWQTIMLMEGFKRLFSNSFMPVVALRGLGLNLCNGFTPIKRLFIQHAQGIQQ</sequence>
<name>A0A0W0ZJG9_9GAMM</name>
<dbReference type="InterPro" id="IPR002938">
    <property type="entry name" value="FAD-bd"/>
</dbReference>
<dbReference type="GO" id="GO:0016705">
    <property type="term" value="F:oxidoreductase activity, acting on paired donors, with incorporation or reduction of molecular oxygen"/>
    <property type="evidence" value="ECO:0007669"/>
    <property type="project" value="InterPro"/>
</dbReference>
<evidence type="ECO:0000313" key="10">
    <source>
        <dbReference type="Proteomes" id="UP000054926"/>
    </source>
</evidence>
<accession>A0A0W0ZJG9</accession>
<dbReference type="UniPathway" id="UPA00232"/>
<organism evidence="9 10">
    <name type="scientific">Legionella steelei</name>
    <dbReference type="NCBI Taxonomy" id="947033"/>
    <lineage>
        <taxon>Bacteria</taxon>
        <taxon>Pseudomonadati</taxon>
        <taxon>Pseudomonadota</taxon>
        <taxon>Gammaproteobacteria</taxon>
        <taxon>Legionellales</taxon>
        <taxon>Legionellaceae</taxon>
        <taxon>Legionella</taxon>
    </lineage>
</organism>
<reference evidence="9 10" key="1">
    <citation type="submission" date="2015-11" db="EMBL/GenBank/DDBJ databases">
        <title>Genomic analysis of 38 Legionella species identifies large and diverse effector repertoires.</title>
        <authorList>
            <person name="Burstein D."/>
            <person name="Amaro F."/>
            <person name="Zusman T."/>
            <person name="Lifshitz Z."/>
            <person name="Cohen O."/>
            <person name="Gilbert J.A."/>
            <person name="Pupko T."/>
            <person name="Shuman H.A."/>
            <person name="Segal G."/>
        </authorList>
    </citation>
    <scope>NUCLEOTIDE SEQUENCE [LARGE SCALE GENOMIC DNA]</scope>
    <source>
        <strain evidence="9 10">IMVS3376</strain>
    </source>
</reference>
<dbReference type="Pfam" id="PF01494">
    <property type="entry name" value="FAD_binding_3"/>
    <property type="match status" value="1"/>
</dbReference>
<comment type="cofactor">
    <cofactor evidence="1">
        <name>FAD</name>
        <dbReference type="ChEBI" id="CHEBI:57692"/>
    </cofactor>
</comment>
<dbReference type="RefSeq" id="WP_058511329.1">
    <property type="nucleotide sequence ID" value="NZ_LNYY01000019.1"/>
</dbReference>
<dbReference type="AlphaFoldDB" id="A0A0W0ZJG9"/>
<evidence type="ECO:0000313" key="9">
    <source>
        <dbReference type="EMBL" id="KTD69381.1"/>
    </source>
</evidence>
<evidence type="ECO:0000256" key="2">
    <source>
        <dbReference type="ARBA" id="ARBA00004749"/>
    </source>
</evidence>
<dbReference type="GO" id="GO:0071949">
    <property type="term" value="F:FAD binding"/>
    <property type="evidence" value="ECO:0007669"/>
    <property type="project" value="InterPro"/>
</dbReference>
<dbReference type="Gene3D" id="3.50.50.60">
    <property type="entry name" value="FAD/NAD(P)-binding domain"/>
    <property type="match status" value="2"/>
</dbReference>
<dbReference type="PATRIC" id="fig|947033.5.peg.2694"/>
<dbReference type="GO" id="GO:0006744">
    <property type="term" value="P:ubiquinone biosynthetic process"/>
    <property type="evidence" value="ECO:0007669"/>
    <property type="project" value="UniProtKB-UniPathway"/>
</dbReference>
<dbReference type="OrthoDB" id="9769565at2"/>
<evidence type="ECO:0000256" key="3">
    <source>
        <dbReference type="ARBA" id="ARBA00005349"/>
    </source>
</evidence>
<dbReference type="InterPro" id="IPR010971">
    <property type="entry name" value="UbiH/COQ6"/>
</dbReference>
<dbReference type="SUPFAM" id="SSF51905">
    <property type="entry name" value="FAD/NAD(P)-binding domain"/>
    <property type="match status" value="1"/>
</dbReference>
<comment type="similarity">
    <text evidence="3">Belongs to the UbiH/COQ6 family.</text>
</comment>
<feature type="domain" description="FAD-binding" evidence="8">
    <location>
        <begin position="6"/>
        <end position="342"/>
    </location>
</feature>
<dbReference type="STRING" id="947033.Lste_2539"/>
<evidence type="ECO:0000259" key="8">
    <source>
        <dbReference type="Pfam" id="PF01494"/>
    </source>
</evidence>
<keyword evidence="7" id="KW-0503">Monooxygenase</keyword>
<dbReference type="GO" id="GO:0004497">
    <property type="term" value="F:monooxygenase activity"/>
    <property type="evidence" value="ECO:0007669"/>
    <property type="project" value="UniProtKB-KW"/>
</dbReference>
<dbReference type="Proteomes" id="UP000054926">
    <property type="component" value="Unassembled WGS sequence"/>
</dbReference>
<dbReference type="PRINTS" id="PR00420">
    <property type="entry name" value="RNGMNOXGNASE"/>
</dbReference>
<protein>
    <submittedName>
        <fullName evidence="9">Oxidoreductase with FAD/NAD(P)-binding domain protein</fullName>
    </submittedName>
</protein>
<dbReference type="PANTHER" id="PTHR43876:SF7">
    <property type="entry name" value="UBIQUINONE BIOSYNTHESIS MONOOXYGENASE COQ6, MITOCHONDRIAL"/>
    <property type="match status" value="1"/>
</dbReference>
<evidence type="ECO:0000256" key="1">
    <source>
        <dbReference type="ARBA" id="ARBA00001974"/>
    </source>
</evidence>
<gene>
    <name evidence="9" type="primary">visC</name>
    <name evidence="9" type="ORF">Lste_2539</name>
</gene>
<keyword evidence="4" id="KW-0285">Flavoprotein</keyword>
<dbReference type="EMBL" id="LNYY01000019">
    <property type="protein sequence ID" value="KTD69381.1"/>
    <property type="molecule type" value="Genomic_DNA"/>
</dbReference>
<evidence type="ECO:0000256" key="6">
    <source>
        <dbReference type="ARBA" id="ARBA00023002"/>
    </source>
</evidence>
<evidence type="ECO:0000256" key="4">
    <source>
        <dbReference type="ARBA" id="ARBA00022630"/>
    </source>
</evidence>
<dbReference type="InterPro" id="IPR051205">
    <property type="entry name" value="UbiH/COQ6_monooxygenase"/>
</dbReference>